<keyword evidence="11" id="KW-0267">Excision nuclease</keyword>
<dbReference type="SUPFAM" id="SSF52540">
    <property type="entry name" value="P-loop containing nucleoside triphosphate hydrolases"/>
    <property type="match status" value="2"/>
</dbReference>
<comment type="caution">
    <text evidence="18">The sequence shown here is derived from an EMBL/GenBank/DDBJ whole genome shotgun (WGS) entry which is preliminary data.</text>
</comment>
<dbReference type="CDD" id="cd03270">
    <property type="entry name" value="ABC_UvrA_I"/>
    <property type="match status" value="1"/>
</dbReference>
<dbReference type="Gene3D" id="1.20.1580.10">
    <property type="entry name" value="ABC transporter ATPase like domain"/>
    <property type="match status" value="2"/>
</dbReference>
<dbReference type="GO" id="GO:0004518">
    <property type="term" value="F:nuclease activity"/>
    <property type="evidence" value="ECO:0007669"/>
    <property type="project" value="UniProtKB-KW"/>
</dbReference>
<evidence type="ECO:0000313" key="19">
    <source>
        <dbReference type="Proteomes" id="UP000006085"/>
    </source>
</evidence>
<evidence type="ECO:0000256" key="8">
    <source>
        <dbReference type="ARBA" id="ARBA00022771"/>
    </source>
</evidence>
<dbReference type="HOGENOM" id="CLU_001370_0_2_10"/>
<evidence type="ECO:0000256" key="10">
    <source>
        <dbReference type="ARBA" id="ARBA00022840"/>
    </source>
</evidence>
<dbReference type="GO" id="GO:0009380">
    <property type="term" value="C:excinuclease repair complex"/>
    <property type="evidence" value="ECO:0007669"/>
    <property type="project" value="InterPro"/>
</dbReference>
<dbReference type="PROSITE" id="PS50893">
    <property type="entry name" value="ABC_TRANSPORTER_2"/>
    <property type="match status" value="1"/>
</dbReference>
<dbReference type="Gene3D" id="3.40.50.300">
    <property type="entry name" value="P-loop containing nucleotide triphosphate hydrolases"/>
    <property type="match status" value="2"/>
</dbReference>
<comment type="similarity">
    <text evidence="14">Belongs to the ABC transporter superfamily. UvrA family.</text>
</comment>
<evidence type="ECO:0000256" key="13">
    <source>
        <dbReference type="ARBA" id="ARBA00023204"/>
    </source>
</evidence>
<keyword evidence="10" id="KW-0067">ATP-binding</keyword>
<keyword evidence="12" id="KW-0238">DNA-binding</keyword>
<dbReference type="PATRIC" id="fig|883096.3.peg.1468"/>
<dbReference type="GO" id="GO:0006289">
    <property type="term" value="P:nucleotide-excision repair"/>
    <property type="evidence" value="ECO:0007669"/>
    <property type="project" value="InterPro"/>
</dbReference>
<evidence type="ECO:0000256" key="7">
    <source>
        <dbReference type="ARBA" id="ARBA00022769"/>
    </source>
</evidence>
<evidence type="ECO:0000256" key="4">
    <source>
        <dbReference type="ARBA" id="ARBA00022737"/>
    </source>
</evidence>
<dbReference type="Gene3D" id="3.30.1490.20">
    <property type="entry name" value="ATP-grasp fold, A domain"/>
    <property type="match status" value="1"/>
</dbReference>
<evidence type="ECO:0000256" key="6">
    <source>
        <dbReference type="ARBA" id="ARBA00022763"/>
    </source>
</evidence>
<dbReference type="PANTHER" id="PTHR43152">
    <property type="entry name" value="UVRABC SYSTEM PROTEIN A"/>
    <property type="match status" value="1"/>
</dbReference>
<dbReference type="Gene3D" id="1.10.8.280">
    <property type="entry name" value="ABC transporter ATPase domain-like"/>
    <property type="match status" value="1"/>
</dbReference>
<dbReference type="PROSITE" id="PS00211">
    <property type="entry name" value="ABC_TRANSPORTER_1"/>
    <property type="match status" value="2"/>
</dbReference>
<dbReference type="Pfam" id="PF17755">
    <property type="entry name" value="UvrA_DNA-bind"/>
    <property type="match status" value="1"/>
</dbReference>
<gene>
    <name evidence="18" type="ORF">HMPREF9699_01428</name>
</gene>
<keyword evidence="3" id="KW-0479">Metal-binding</keyword>
<accession>K1ML52</accession>
<keyword evidence="19" id="KW-1185">Reference proteome</keyword>
<evidence type="ECO:0000256" key="9">
    <source>
        <dbReference type="ARBA" id="ARBA00022833"/>
    </source>
</evidence>
<evidence type="ECO:0000256" key="5">
    <source>
        <dbReference type="ARBA" id="ARBA00022741"/>
    </source>
</evidence>
<sequence>MRDSIAYMKTPKEKKSQSPIANREYIEVYGAREHNLKNIDVKIPRNELVVITGLSGSGKSSLAFDTIFAEGQRRYIETFSAYARQFLGGLERPDVDKIEGLSPVIAIEQKTTNKNPRSTVGTVTELYDFLRLLFARVSDAYSLETGEQMVSYTEEQILETIRKNYQGEKVLLLAPIVRSRKGHYHELFIQLAKKGYSQARIDGTLQDIEYDLKLDRYKTHDIEVVIDRWIVGETTSEARMEQSLKTALQMGEGVVMIQKLGAEDFQYFSKDLMDISTGKALPMPEPNTFSFNSPKGSCPHCKGLGVVKKINPEYLVSDPKLSVQQALLPLETHQFSKWVTNQIKLILEVFDLSFKTPFQDIPKEVLQYIYYGWQEDFEKDLKHAGISKKIKINFEGLIPYLEKCIEDKEHYGATQIERDFSVEETCPSCKGARLQPESLAFKIAGKNIAEVNAMSLLDLKDWLGEIKGKFSEKNKIIAHEILKEIETRLQFLLDVGLEYLSLNRSSKTLSGGESQRIRLATQIGSQLVNVLYILDEPSIGLHQRDNERLINSLKNLRDLGNSVLVVEHDKDMILEADEVLDIGPKAGKHGGEVLWQGSPKDLIQAKTITADYLTGRRSIEIPSERREGNGKSILLKGATGNNLKNVDLEIPLGKLVVVTGISGSGKSSLINGTLYPILNRHFYRAVQEPLPYQSIEGLEHIDKVVDVDQTPIGRTPRSNPATYTGVFSDIRTLFAELPESKIRGYKPGRFSFNVKGGRCETCQGGGLKVIEMNFLPDVYVHCETCNGKRFNRETLEVRYKGKSISDVLEMTIDEAVAFFQPIPKIYNKVKTLQDVGLGYITLGQQSTTLSGGEAQRIKLATELSKKQTGSTLYILDEPTTGLHFEDVKILMDAIHQLVELGNSFIIIEHNMDVIKLADHIIDIGPEGGKHGGTIVFEGTPEEIVKCEASLTGKFLGKEME</sequence>
<dbReference type="GO" id="GO:0008270">
    <property type="term" value="F:zinc ion binding"/>
    <property type="evidence" value="ECO:0007669"/>
    <property type="project" value="UniProtKB-KW"/>
</dbReference>
<dbReference type="NCBIfam" id="NF001503">
    <property type="entry name" value="PRK00349.1"/>
    <property type="match status" value="1"/>
</dbReference>
<keyword evidence="7" id="KW-0228">DNA excision</keyword>
<dbReference type="InterPro" id="IPR041552">
    <property type="entry name" value="UvrA_DNA-bd"/>
</dbReference>
<evidence type="ECO:0000256" key="15">
    <source>
        <dbReference type="ARBA" id="ARBA00039316"/>
    </source>
</evidence>
<dbReference type="InterPro" id="IPR004602">
    <property type="entry name" value="UvrA"/>
</dbReference>
<protein>
    <recommendedName>
        <fullName evidence="15">UvrABC system protein A</fullName>
    </recommendedName>
    <alternativeName>
        <fullName evidence="16">Excinuclease ABC subunit A</fullName>
    </alternativeName>
</protein>
<evidence type="ECO:0000256" key="14">
    <source>
        <dbReference type="ARBA" id="ARBA00038000"/>
    </source>
</evidence>
<evidence type="ECO:0000256" key="2">
    <source>
        <dbReference type="ARBA" id="ARBA00022490"/>
    </source>
</evidence>
<dbReference type="AlphaFoldDB" id="K1ML52"/>
<dbReference type="InterPro" id="IPR013815">
    <property type="entry name" value="ATP_grasp_subdomain_1"/>
</dbReference>
<evidence type="ECO:0000256" key="3">
    <source>
        <dbReference type="ARBA" id="ARBA00022723"/>
    </source>
</evidence>
<proteinExistence type="inferred from homology"/>
<evidence type="ECO:0000256" key="12">
    <source>
        <dbReference type="ARBA" id="ARBA00023125"/>
    </source>
</evidence>
<keyword evidence="4" id="KW-0677">Repeat</keyword>
<dbReference type="NCBIfam" id="TIGR00630">
    <property type="entry name" value="uvra"/>
    <property type="match status" value="1"/>
</dbReference>
<dbReference type="PANTHER" id="PTHR43152:SF3">
    <property type="entry name" value="UVRABC SYSTEM PROTEIN A"/>
    <property type="match status" value="1"/>
</dbReference>
<dbReference type="GO" id="GO:0005737">
    <property type="term" value="C:cytoplasm"/>
    <property type="evidence" value="ECO:0007669"/>
    <property type="project" value="UniProtKB-SubCell"/>
</dbReference>
<keyword evidence="9" id="KW-0862">Zinc</keyword>
<comment type="subcellular location">
    <subcellularLocation>
        <location evidence="1">Cytoplasm</location>
    </subcellularLocation>
</comment>
<keyword evidence="13" id="KW-0234">DNA repair</keyword>
<evidence type="ECO:0000256" key="16">
    <source>
        <dbReference type="ARBA" id="ARBA00042156"/>
    </source>
</evidence>
<dbReference type="InterPro" id="IPR003439">
    <property type="entry name" value="ABC_transporter-like_ATP-bd"/>
</dbReference>
<dbReference type="InterPro" id="IPR041102">
    <property type="entry name" value="UvrA_inter"/>
</dbReference>
<evidence type="ECO:0000313" key="18">
    <source>
        <dbReference type="EMBL" id="EKB56699.1"/>
    </source>
</evidence>
<keyword evidence="5" id="KW-0547">Nucleotide-binding</keyword>
<dbReference type="EMBL" id="AGYA01000025">
    <property type="protein sequence ID" value="EKB56699.1"/>
    <property type="molecule type" value="Genomic_DNA"/>
</dbReference>
<keyword evidence="6" id="KW-0227">DNA damage</keyword>
<dbReference type="GO" id="GO:0003677">
    <property type="term" value="F:DNA binding"/>
    <property type="evidence" value="ECO:0007669"/>
    <property type="project" value="UniProtKB-KW"/>
</dbReference>
<evidence type="ECO:0000259" key="17">
    <source>
        <dbReference type="PROSITE" id="PS50893"/>
    </source>
</evidence>
<evidence type="ECO:0000256" key="1">
    <source>
        <dbReference type="ARBA" id="ARBA00004496"/>
    </source>
</evidence>
<feature type="domain" description="ABC transporter" evidence="17">
    <location>
        <begin position="624"/>
        <end position="956"/>
    </location>
</feature>
<evidence type="ECO:0000256" key="11">
    <source>
        <dbReference type="ARBA" id="ARBA00022881"/>
    </source>
</evidence>
<dbReference type="InterPro" id="IPR027417">
    <property type="entry name" value="P-loop_NTPase"/>
</dbReference>
<dbReference type="STRING" id="883096.HMPREF9699_01428"/>
<name>K1ML52_9FLAO</name>
<dbReference type="CDD" id="cd03271">
    <property type="entry name" value="ABC_UvrA_II"/>
    <property type="match status" value="1"/>
</dbReference>
<keyword evidence="8" id="KW-0863">Zinc-finger</keyword>
<dbReference type="Proteomes" id="UP000006085">
    <property type="component" value="Unassembled WGS sequence"/>
</dbReference>
<reference evidence="18 19" key="1">
    <citation type="submission" date="2012-07" db="EMBL/GenBank/DDBJ databases">
        <title>The Genome Sequence of Bergeyella zoohelcum ATCC 43767.</title>
        <authorList>
            <consortium name="The Broad Institute Genome Sequencing Platform"/>
            <person name="Earl A."/>
            <person name="Ward D."/>
            <person name="Feldgarden M."/>
            <person name="Gevers D."/>
            <person name="Huys G."/>
            <person name="Walker B."/>
            <person name="Young S.K."/>
            <person name="Zeng Q."/>
            <person name="Gargeya S."/>
            <person name="Fitzgerald M."/>
            <person name="Haas B."/>
            <person name="Abouelleil A."/>
            <person name="Alvarado L."/>
            <person name="Arachchi H.M."/>
            <person name="Berlin A.M."/>
            <person name="Chapman S.B."/>
            <person name="Goldberg J."/>
            <person name="Griggs A."/>
            <person name="Gujja S."/>
            <person name="Hansen M."/>
            <person name="Howarth C."/>
            <person name="Imamovic A."/>
            <person name="Larimer J."/>
            <person name="McCowen C."/>
            <person name="Montmayeur A."/>
            <person name="Murphy C."/>
            <person name="Neiman D."/>
            <person name="Pearson M."/>
            <person name="Priest M."/>
            <person name="Roberts A."/>
            <person name="Saif S."/>
            <person name="Shea T."/>
            <person name="Sisk P."/>
            <person name="Sykes S."/>
            <person name="Wortman J."/>
            <person name="Nusbaum C."/>
            <person name="Birren B."/>
        </authorList>
    </citation>
    <scope>NUCLEOTIDE SEQUENCE [LARGE SCALE GENOMIC DNA]</scope>
    <source>
        <strain evidence="18 19">ATCC 43767</strain>
    </source>
</reference>
<dbReference type="Pfam" id="PF17760">
    <property type="entry name" value="UvrA_inter"/>
    <property type="match status" value="1"/>
</dbReference>
<keyword evidence="2" id="KW-0963">Cytoplasm</keyword>
<dbReference type="GO" id="GO:0005524">
    <property type="term" value="F:ATP binding"/>
    <property type="evidence" value="ECO:0007669"/>
    <property type="project" value="UniProtKB-KW"/>
</dbReference>
<dbReference type="eggNOG" id="COG0178">
    <property type="taxonomic scope" value="Bacteria"/>
</dbReference>
<dbReference type="GO" id="GO:0016887">
    <property type="term" value="F:ATP hydrolysis activity"/>
    <property type="evidence" value="ECO:0007669"/>
    <property type="project" value="InterPro"/>
</dbReference>
<organism evidence="18 19">
    <name type="scientific">Bergeyella zoohelcum ATCC 43767</name>
    <dbReference type="NCBI Taxonomy" id="883096"/>
    <lineage>
        <taxon>Bacteria</taxon>
        <taxon>Pseudomonadati</taxon>
        <taxon>Bacteroidota</taxon>
        <taxon>Flavobacteriia</taxon>
        <taxon>Flavobacteriales</taxon>
        <taxon>Weeksellaceae</taxon>
        <taxon>Bergeyella</taxon>
    </lineage>
</organism>
<dbReference type="InterPro" id="IPR017871">
    <property type="entry name" value="ABC_transporter-like_CS"/>
</dbReference>
<dbReference type="FunFam" id="1.20.1580.10:FF:000002">
    <property type="entry name" value="UvrABC system protein A"/>
    <property type="match status" value="1"/>
</dbReference>